<dbReference type="PROSITE" id="PS50234">
    <property type="entry name" value="VWFA"/>
    <property type="match status" value="1"/>
</dbReference>
<feature type="chain" id="PRO_5019838389" evidence="1">
    <location>
        <begin position="26"/>
        <end position="245"/>
    </location>
</feature>
<dbReference type="InterPro" id="IPR036465">
    <property type="entry name" value="vWFA_dom_sf"/>
</dbReference>
<reference evidence="3 4" key="1">
    <citation type="submission" date="2018-10" db="EMBL/GenBank/DDBJ databases">
        <title>Genomic Encyclopedia of Archaeal and Bacterial Type Strains, Phase II (KMG-II): from individual species to whole genera.</title>
        <authorList>
            <person name="Goeker M."/>
        </authorList>
    </citation>
    <scope>NUCLEOTIDE SEQUENCE [LARGE SCALE GENOMIC DNA]</scope>
    <source>
        <strain evidence="3 4">DSM 29466</strain>
    </source>
</reference>
<name>A0A497UYZ8_9RHOB</name>
<dbReference type="SUPFAM" id="SSF53300">
    <property type="entry name" value="vWA-like"/>
    <property type="match status" value="1"/>
</dbReference>
<evidence type="ECO:0000259" key="2">
    <source>
        <dbReference type="PROSITE" id="PS50234"/>
    </source>
</evidence>
<keyword evidence="1" id="KW-0732">Signal</keyword>
<evidence type="ECO:0000313" key="4">
    <source>
        <dbReference type="Proteomes" id="UP000269157"/>
    </source>
</evidence>
<dbReference type="Pfam" id="PF13519">
    <property type="entry name" value="VWA_2"/>
    <property type="match status" value="1"/>
</dbReference>
<protein>
    <submittedName>
        <fullName evidence="3">Ca-activated chloride channel family protein</fullName>
    </submittedName>
</protein>
<dbReference type="RefSeq" id="WP_245990272.1">
    <property type="nucleotide sequence ID" value="NZ_RCCE01000008.1"/>
</dbReference>
<dbReference type="Gene3D" id="3.40.50.410">
    <property type="entry name" value="von Willebrand factor, type A domain"/>
    <property type="match status" value="1"/>
</dbReference>
<dbReference type="AlphaFoldDB" id="A0A497UYZ8"/>
<dbReference type="EMBL" id="RCCE01000008">
    <property type="protein sequence ID" value="RLJ36290.1"/>
    <property type="molecule type" value="Genomic_DNA"/>
</dbReference>
<sequence>MGGLKVIPAASLATLLALTPITSYAEINCTEDAMIVFDGSGSMSEMGFNTLDEPRIFEARRAVRRAIPQITPYRRVGLLVYGPGEGDSCSNIDLRFGPRANAAAPIVDAVDALQPDGMTPLSAAVEAAAEALDYRTRPGVVVLVTDGNETCGGTPCQLGEQLASQGEDLIVHVIGFKVRSDFFSWDSPEQAGFTDGTVAECLATRTGGRYYPAETVDELAEALNSSLGCAVIGRLAPLVTLRSRT</sequence>
<feature type="signal peptide" evidence="1">
    <location>
        <begin position="1"/>
        <end position="25"/>
    </location>
</feature>
<comment type="caution">
    <text evidence="3">The sequence shown here is derived from an EMBL/GenBank/DDBJ whole genome shotgun (WGS) entry which is preliminary data.</text>
</comment>
<organism evidence="3 4">
    <name type="scientific">Litoreibacter meonggei</name>
    <dbReference type="NCBI Taxonomy" id="1049199"/>
    <lineage>
        <taxon>Bacteria</taxon>
        <taxon>Pseudomonadati</taxon>
        <taxon>Pseudomonadota</taxon>
        <taxon>Alphaproteobacteria</taxon>
        <taxon>Rhodobacterales</taxon>
        <taxon>Roseobacteraceae</taxon>
        <taxon>Litoreibacter</taxon>
    </lineage>
</organism>
<dbReference type="Proteomes" id="UP000269157">
    <property type="component" value="Unassembled WGS sequence"/>
</dbReference>
<gene>
    <name evidence="3" type="ORF">BCF46_3758</name>
</gene>
<evidence type="ECO:0000313" key="3">
    <source>
        <dbReference type="EMBL" id="RLJ36290.1"/>
    </source>
</evidence>
<feature type="domain" description="VWFA" evidence="2">
    <location>
        <begin position="32"/>
        <end position="227"/>
    </location>
</feature>
<accession>A0A497UYZ8</accession>
<dbReference type="SMART" id="SM00327">
    <property type="entry name" value="VWA"/>
    <property type="match status" value="1"/>
</dbReference>
<keyword evidence="4" id="KW-1185">Reference proteome</keyword>
<evidence type="ECO:0000256" key="1">
    <source>
        <dbReference type="SAM" id="SignalP"/>
    </source>
</evidence>
<dbReference type="InterPro" id="IPR002035">
    <property type="entry name" value="VWF_A"/>
</dbReference>
<proteinExistence type="predicted"/>